<proteinExistence type="predicted"/>
<feature type="transmembrane region" description="Helical" evidence="1">
    <location>
        <begin position="21"/>
        <end position="40"/>
    </location>
</feature>
<evidence type="ECO:0008006" key="4">
    <source>
        <dbReference type="Google" id="ProtNLM"/>
    </source>
</evidence>
<keyword evidence="1" id="KW-0812">Transmembrane</keyword>
<dbReference type="InterPro" id="IPR050445">
    <property type="entry name" value="Bact_polysacc_biosynth/exp"/>
</dbReference>
<comment type="caution">
    <text evidence="2">The sequence shown here is derived from an EMBL/GenBank/DDBJ whole genome shotgun (WGS) entry which is preliminary data.</text>
</comment>
<dbReference type="EMBL" id="QFQB01000150">
    <property type="protein sequence ID" value="PZQ43502.1"/>
    <property type="molecule type" value="Genomic_DNA"/>
</dbReference>
<dbReference type="AlphaFoldDB" id="A0A2W5MQH9"/>
<keyword evidence="1" id="KW-0472">Membrane</keyword>
<organism evidence="2 3">
    <name type="scientific">Micavibrio aeruginosavorus</name>
    <dbReference type="NCBI Taxonomy" id="349221"/>
    <lineage>
        <taxon>Bacteria</taxon>
        <taxon>Pseudomonadati</taxon>
        <taxon>Bdellovibrionota</taxon>
        <taxon>Bdellovibrionia</taxon>
        <taxon>Bdellovibrionales</taxon>
        <taxon>Pseudobdellovibrionaceae</taxon>
        <taxon>Micavibrio</taxon>
    </lineage>
</organism>
<name>A0A2W5MQH9_9BACT</name>
<dbReference type="GO" id="GO:0004713">
    <property type="term" value="F:protein tyrosine kinase activity"/>
    <property type="evidence" value="ECO:0007669"/>
    <property type="project" value="TreeGrafter"/>
</dbReference>
<dbReference type="GO" id="GO:0005886">
    <property type="term" value="C:plasma membrane"/>
    <property type="evidence" value="ECO:0007669"/>
    <property type="project" value="TreeGrafter"/>
</dbReference>
<gene>
    <name evidence="2" type="ORF">DI551_12035</name>
</gene>
<dbReference type="PANTHER" id="PTHR32309">
    <property type="entry name" value="TYROSINE-PROTEIN KINASE"/>
    <property type="match status" value="1"/>
</dbReference>
<keyword evidence="1" id="KW-1133">Transmembrane helix</keyword>
<protein>
    <recommendedName>
        <fullName evidence="4">Polysaccharide chain length determinant N-terminal domain-containing protein</fullName>
    </recommendedName>
</protein>
<dbReference type="PANTHER" id="PTHR32309:SF13">
    <property type="entry name" value="FERRIC ENTEROBACTIN TRANSPORT PROTEIN FEPE"/>
    <property type="match status" value="1"/>
</dbReference>
<evidence type="ECO:0000313" key="3">
    <source>
        <dbReference type="Proteomes" id="UP000249417"/>
    </source>
</evidence>
<reference evidence="2 3" key="1">
    <citation type="submission" date="2017-08" db="EMBL/GenBank/DDBJ databases">
        <title>Infants hospitalized years apart are colonized by the same room-sourced microbial strains.</title>
        <authorList>
            <person name="Brooks B."/>
            <person name="Olm M.R."/>
            <person name="Firek B.A."/>
            <person name="Baker R."/>
            <person name="Thomas B.C."/>
            <person name="Morowitz M.J."/>
            <person name="Banfield J.F."/>
        </authorList>
    </citation>
    <scope>NUCLEOTIDE SEQUENCE [LARGE SCALE GENOMIC DNA]</scope>
    <source>
        <strain evidence="2">S2_005_002_R2_29</strain>
    </source>
</reference>
<evidence type="ECO:0000313" key="2">
    <source>
        <dbReference type="EMBL" id="PZQ43502.1"/>
    </source>
</evidence>
<evidence type="ECO:0000256" key="1">
    <source>
        <dbReference type="SAM" id="Phobius"/>
    </source>
</evidence>
<accession>A0A2W5MQH9</accession>
<dbReference type="Proteomes" id="UP000249417">
    <property type="component" value="Unassembled WGS sequence"/>
</dbReference>
<sequence length="273" mass="30090">MAAQGEQTLADLFAEIWGARLSIFLFALAGILIAFLVIVFSTPLYRGSLIVAPADGYALGDYASSLSEGDGMNLPFWRPKDQEGVSTDFYRFVYTIQGPQVAAILLKDQSVLKGIAQDGAKPAGTNWTAEELGDYLSKKIKVEHLGTTPLRKISYRHPDPVFAAVFLRKIHLVADQLIRRDRRRGAESRIKYLESTLQKTANPDHRRGIADLLMQQEHIQMLANLDEPYAAIVVEPPSSSSKPVWPDKALLLAVFALIGGAAGYAVRTARHEE</sequence>